<evidence type="ECO:0000313" key="2">
    <source>
        <dbReference type="EMBL" id="MBB5022479.1"/>
    </source>
</evidence>
<name>A0A7W7Y5V3_9BACT</name>
<sequence>MDKLLDMKKVDASMLRRIGVAAAVIIAVVIVFQNIHSVDTRLLFITISMPHAIWSILLFAAGFLAGWLTKRQRVKSAEEEAEWTEEPQ</sequence>
<feature type="transmembrane region" description="Helical" evidence="1">
    <location>
        <begin position="18"/>
        <end position="36"/>
    </location>
</feature>
<organism evidence="2 3">
    <name type="scientific">Desulfurispira natronophila</name>
    <dbReference type="NCBI Taxonomy" id="682562"/>
    <lineage>
        <taxon>Bacteria</taxon>
        <taxon>Pseudomonadati</taxon>
        <taxon>Chrysiogenota</taxon>
        <taxon>Chrysiogenia</taxon>
        <taxon>Chrysiogenales</taxon>
        <taxon>Chrysiogenaceae</taxon>
        <taxon>Desulfurispira</taxon>
    </lineage>
</organism>
<dbReference type="AlphaFoldDB" id="A0A7W7Y5V3"/>
<keyword evidence="1" id="KW-1133">Transmembrane helix</keyword>
<evidence type="ECO:0000256" key="1">
    <source>
        <dbReference type="SAM" id="Phobius"/>
    </source>
</evidence>
<dbReference type="RefSeq" id="WP_183733058.1">
    <property type="nucleotide sequence ID" value="NZ_JACHID010000011.1"/>
</dbReference>
<keyword evidence="1" id="KW-0472">Membrane</keyword>
<reference evidence="2 3" key="1">
    <citation type="submission" date="2020-08" db="EMBL/GenBank/DDBJ databases">
        <title>Genomic Encyclopedia of Type Strains, Phase IV (KMG-IV): sequencing the most valuable type-strain genomes for metagenomic binning, comparative biology and taxonomic classification.</title>
        <authorList>
            <person name="Goeker M."/>
        </authorList>
    </citation>
    <scope>NUCLEOTIDE SEQUENCE [LARGE SCALE GENOMIC DNA]</scope>
    <source>
        <strain evidence="2 3">DSM 22071</strain>
    </source>
</reference>
<dbReference type="EMBL" id="JACHID010000011">
    <property type="protein sequence ID" value="MBB5022479.1"/>
    <property type="molecule type" value="Genomic_DNA"/>
</dbReference>
<proteinExistence type="predicted"/>
<gene>
    <name evidence="2" type="ORF">HNR37_001816</name>
</gene>
<accession>A0A7W7Y5V3</accession>
<feature type="transmembrane region" description="Helical" evidence="1">
    <location>
        <begin position="42"/>
        <end position="68"/>
    </location>
</feature>
<keyword evidence="3" id="KW-1185">Reference proteome</keyword>
<keyword evidence="1" id="KW-0812">Transmembrane</keyword>
<protein>
    <submittedName>
        <fullName evidence="2">Putative integral membrane protein</fullName>
    </submittedName>
</protein>
<comment type="caution">
    <text evidence="2">The sequence shown here is derived from an EMBL/GenBank/DDBJ whole genome shotgun (WGS) entry which is preliminary data.</text>
</comment>
<dbReference type="Proteomes" id="UP000528322">
    <property type="component" value="Unassembled WGS sequence"/>
</dbReference>
<evidence type="ECO:0000313" key="3">
    <source>
        <dbReference type="Proteomes" id="UP000528322"/>
    </source>
</evidence>